<reference evidence="3 4" key="1">
    <citation type="submission" date="2024-06" db="EMBL/GenBank/DDBJ databases">
        <title>Complete genome of Phlyctema vagabunda strain 19-DSS-EL-015.</title>
        <authorList>
            <person name="Fiorenzani C."/>
        </authorList>
    </citation>
    <scope>NUCLEOTIDE SEQUENCE [LARGE SCALE GENOMIC DNA]</scope>
    <source>
        <strain evidence="3 4">19-DSS-EL-015</strain>
    </source>
</reference>
<evidence type="ECO:0000259" key="2">
    <source>
        <dbReference type="PROSITE" id="PS50405"/>
    </source>
</evidence>
<feature type="domain" description="GST C-terminal" evidence="2">
    <location>
        <begin position="122"/>
        <end position="265"/>
    </location>
</feature>
<dbReference type="Proteomes" id="UP001629113">
    <property type="component" value="Unassembled WGS sequence"/>
</dbReference>
<dbReference type="CDD" id="cd03192">
    <property type="entry name" value="GST_C_Sigma_like"/>
    <property type="match status" value="1"/>
</dbReference>
<evidence type="ECO:0000313" key="3">
    <source>
        <dbReference type="EMBL" id="KAL3427778.1"/>
    </source>
</evidence>
<dbReference type="PROSITE" id="PS50404">
    <property type="entry name" value="GST_NTER"/>
    <property type="match status" value="1"/>
</dbReference>
<dbReference type="Gene3D" id="1.20.1050.10">
    <property type="match status" value="1"/>
</dbReference>
<name>A0ABR4PX54_9HELO</name>
<dbReference type="SUPFAM" id="SSF52833">
    <property type="entry name" value="Thioredoxin-like"/>
    <property type="match status" value="1"/>
</dbReference>
<dbReference type="SUPFAM" id="SSF47616">
    <property type="entry name" value="GST C-terminal domain-like"/>
    <property type="match status" value="1"/>
</dbReference>
<dbReference type="EMBL" id="JBFCZG010000001">
    <property type="protein sequence ID" value="KAL3427778.1"/>
    <property type="molecule type" value="Genomic_DNA"/>
</dbReference>
<dbReference type="Pfam" id="PF14497">
    <property type="entry name" value="GST_C_3"/>
    <property type="match status" value="1"/>
</dbReference>
<proteinExistence type="predicted"/>
<dbReference type="PANTHER" id="PTHR11571:SF263">
    <property type="entry name" value="GLUTATHIONE S-TRANSFERASE"/>
    <property type="match status" value="1"/>
</dbReference>
<evidence type="ECO:0000259" key="1">
    <source>
        <dbReference type="PROSITE" id="PS50404"/>
    </source>
</evidence>
<organism evidence="3 4">
    <name type="scientific">Phlyctema vagabunda</name>
    <dbReference type="NCBI Taxonomy" id="108571"/>
    <lineage>
        <taxon>Eukaryota</taxon>
        <taxon>Fungi</taxon>
        <taxon>Dikarya</taxon>
        <taxon>Ascomycota</taxon>
        <taxon>Pezizomycotina</taxon>
        <taxon>Leotiomycetes</taxon>
        <taxon>Helotiales</taxon>
        <taxon>Dermateaceae</taxon>
        <taxon>Phlyctema</taxon>
    </lineage>
</organism>
<protein>
    <submittedName>
        <fullName evidence="3">Glutathione s-transferase</fullName>
    </submittedName>
</protein>
<dbReference type="PROSITE" id="PS50405">
    <property type="entry name" value="GST_CTER"/>
    <property type="match status" value="1"/>
</dbReference>
<dbReference type="InterPro" id="IPR004046">
    <property type="entry name" value="GST_C"/>
</dbReference>
<dbReference type="InterPro" id="IPR010987">
    <property type="entry name" value="Glutathione-S-Trfase_C-like"/>
</dbReference>
<dbReference type="PANTHER" id="PTHR11571">
    <property type="entry name" value="GLUTATHIONE S-TRANSFERASE"/>
    <property type="match status" value="1"/>
</dbReference>
<dbReference type="Gene3D" id="3.40.30.10">
    <property type="entry name" value="Glutaredoxin"/>
    <property type="match status" value="1"/>
</dbReference>
<comment type="caution">
    <text evidence="3">The sequence shown here is derived from an EMBL/GenBank/DDBJ whole genome shotgun (WGS) entry which is preliminary data.</text>
</comment>
<evidence type="ECO:0000313" key="4">
    <source>
        <dbReference type="Proteomes" id="UP001629113"/>
    </source>
</evidence>
<keyword evidence="4" id="KW-1185">Reference proteome</keyword>
<feature type="domain" description="GST N-terminal" evidence="1">
    <location>
        <begin position="24"/>
        <end position="112"/>
    </location>
</feature>
<sequence length="268" mass="30031">MASPPSKRQKSTKDASVENENGAPYELIYWPGMPGRGEHVRLLFEEAGVPYSDAAKSDDAIPLVTTQISASNLGDAENPPPLAPPILKHGNLTLSQTSNILLYLGERFDLAGGLPDGKWRVNSLALTALDGLSNEAHDTHHPIASSLYYEDQKDEALRKAKDYRETRLPKFLAYFQRVLHGEASKGGEWLYGGTFTYADLVLFQCLDGLKFAFPKALQRLEKGGEYDTVFKLYDSVKSRPKIKAYLESERRVEYSQGIYRHYPELDDE</sequence>
<gene>
    <name evidence="3" type="ORF">PVAG01_01287</name>
</gene>
<dbReference type="InterPro" id="IPR050213">
    <property type="entry name" value="GST_superfamily"/>
</dbReference>
<accession>A0ABR4PX54</accession>
<dbReference type="InterPro" id="IPR036282">
    <property type="entry name" value="Glutathione-S-Trfase_C_sf"/>
</dbReference>
<dbReference type="InterPro" id="IPR004045">
    <property type="entry name" value="Glutathione_S-Trfase_N"/>
</dbReference>
<dbReference type="InterPro" id="IPR036249">
    <property type="entry name" value="Thioredoxin-like_sf"/>
</dbReference>